<feature type="compositionally biased region" description="Polar residues" evidence="1">
    <location>
        <begin position="304"/>
        <end position="323"/>
    </location>
</feature>
<feature type="signal peptide" evidence="2">
    <location>
        <begin position="1"/>
        <end position="28"/>
    </location>
</feature>
<proteinExistence type="predicted"/>
<dbReference type="Proteomes" id="UP001179181">
    <property type="component" value="Unassembled WGS sequence"/>
</dbReference>
<keyword evidence="2" id="KW-0732">Signal</keyword>
<evidence type="ECO:0008006" key="5">
    <source>
        <dbReference type="Google" id="ProtNLM"/>
    </source>
</evidence>
<evidence type="ECO:0000256" key="1">
    <source>
        <dbReference type="SAM" id="MobiDB-lite"/>
    </source>
</evidence>
<feature type="compositionally biased region" description="Polar residues" evidence="1">
    <location>
        <begin position="388"/>
        <end position="400"/>
    </location>
</feature>
<accession>A0ABX0UHR9</accession>
<feature type="compositionally biased region" description="Basic and acidic residues" evidence="1">
    <location>
        <begin position="348"/>
        <end position="357"/>
    </location>
</feature>
<dbReference type="InterPro" id="IPR046535">
    <property type="entry name" value="DUF6600"/>
</dbReference>
<organism evidence="3 4">
    <name type="scientific">Dyadobacter arcticus</name>
    <dbReference type="NCBI Taxonomy" id="1078754"/>
    <lineage>
        <taxon>Bacteria</taxon>
        <taxon>Pseudomonadati</taxon>
        <taxon>Bacteroidota</taxon>
        <taxon>Cytophagia</taxon>
        <taxon>Cytophagales</taxon>
        <taxon>Spirosomataceae</taxon>
        <taxon>Dyadobacter</taxon>
    </lineage>
</organism>
<dbReference type="EMBL" id="JAASQJ010000001">
    <property type="protein sequence ID" value="NIJ51584.1"/>
    <property type="molecule type" value="Genomic_DNA"/>
</dbReference>
<sequence>MNTMRTLRILGLFSLMLGGVAVSNTTQAQPGFSVSFETFYNDLSPYGRWVRNPQYGSVWIPDVPRGFQPYSTDGYWEVTEYGNTWVSDYDWGWAPFHYGRWSFDDYNGWFWVPDYEWGPAWVNWRSGGGYYGWAPLGPGISINVSFNAPSFWWNFVPQRYITYRGWRNYCAPQRRFTQVYNQTVIINNYYRSNNRTYVYGPRRDEIERVTRRSVPVRTIDASASGRGRVIVAESGRGNDPRGNDRYNSRDNNTRGNDSRGNDRNSRNEPDRRGAVIDAGSDRSNRGNNDYNSRGRNERSDNSRIGDNSDNSGRGNDRSGNVPTIPSPSRDDSRSNRSRSSEPSVPAESRNDRYEEPRQSQPSREQSVPNYGSERSNRSNRSSESPNSGANRGSYESPQRSSRVERSAEPRGNERSERSSQPSQQRSTTERSSRSPR</sequence>
<evidence type="ECO:0000313" key="3">
    <source>
        <dbReference type="EMBL" id="NIJ51584.1"/>
    </source>
</evidence>
<feature type="compositionally biased region" description="Basic and acidic residues" evidence="1">
    <location>
        <begin position="401"/>
        <end position="417"/>
    </location>
</feature>
<dbReference type="RefSeq" id="WP_208408158.1">
    <property type="nucleotide sequence ID" value="NZ_JAASQJ010000001.1"/>
</dbReference>
<evidence type="ECO:0000313" key="4">
    <source>
        <dbReference type="Proteomes" id="UP001179181"/>
    </source>
</evidence>
<feature type="compositionally biased region" description="Basic and acidic residues" evidence="1">
    <location>
        <begin position="292"/>
        <end position="303"/>
    </location>
</feature>
<feature type="compositionally biased region" description="Basic and acidic residues" evidence="1">
    <location>
        <begin position="236"/>
        <end position="284"/>
    </location>
</feature>
<comment type="caution">
    <text evidence="3">The sequence shown here is derived from an EMBL/GenBank/DDBJ whole genome shotgun (WGS) entry which is preliminary data.</text>
</comment>
<feature type="chain" id="PRO_5045696482" description="YXWGXW repeat-containing protein" evidence="2">
    <location>
        <begin position="29"/>
        <end position="436"/>
    </location>
</feature>
<gene>
    <name evidence="3" type="ORF">FHS68_000740</name>
</gene>
<feature type="compositionally biased region" description="Basic and acidic residues" evidence="1">
    <location>
        <begin position="427"/>
        <end position="436"/>
    </location>
</feature>
<feature type="compositionally biased region" description="Low complexity" evidence="1">
    <location>
        <begin position="378"/>
        <end position="387"/>
    </location>
</feature>
<feature type="compositionally biased region" description="Polar residues" evidence="1">
    <location>
        <begin position="358"/>
        <end position="369"/>
    </location>
</feature>
<evidence type="ECO:0000256" key="2">
    <source>
        <dbReference type="SAM" id="SignalP"/>
    </source>
</evidence>
<keyword evidence="4" id="KW-1185">Reference proteome</keyword>
<dbReference type="Pfam" id="PF20245">
    <property type="entry name" value="DUF6600"/>
    <property type="match status" value="1"/>
</dbReference>
<feature type="region of interest" description="Disordered" evidence="1">
    <location>
        <begin position="227"/>
        <end position="436"/>
    </location>
</feature>
<reference evidence="3 4" key="1">
    <citation type="submission" date="2020-03" db="EMBL/GenBank/DDBJ databases">
        <title>Genomic Encyclopedia of Type Strains, Phase IV (KMG-IV): sequencing the most valuable type-strain genomes for metagenomic binning, comparative biology and taxonomic classification.</title>
        <authorList>
            <person name="Goeker M."/>
        </authorList>
    </citation>
    <scope>NUCLEOTIDE SEQUENCE [LARGE SCALE GENOMIC DNA]</scope>
    <source>
        <strain evidence="3 4">DSM 102865</strain>
    </source>
</reference>
<name>A0ABX0UHR9_9BACT</name>
<protein>
    <recommendedName>
        <fullName evidence="5">YXWGXW repeat-containing protein</fullName>
    </recommendedName>
</protein>